<dbReference type="AlphaFoldDB" id="A0ABD1EGE1"/>
<dbReference type="GO" id="GO:0008270">
    <property type="term" value="F:zinc ion binding"/>
    <property type="evidence" value="ECO:0007669"/>
    <property type="project" value="UniProtKB-KW"/>
</dbReference>
<dbReference type="EMBL" id="JBDJPC010000008">
    <property type="protein sequence ID" value="KAL1493486.1"/>
    <property type="molecule type" value="Genomic_DNA"/>
</dbReference>
<dbReference type="Gene3D" id="4.10.60.10">
    <property type="entry name" value="Zinc finger, CCHC-type"/>
    <property type="match status" value="1"/>
</dbReference>
<keyword evidence="1" id="KW-0863">Zinc-finger</keyword>
<dbReference type="PROSITE" id="PS50158">
    <property type="entry name" value="ZF_CCHC"/>
    <property type="match status" value="1"/>
</dbReference>
<proteinExistence type="predicted"/>
<dbReference type="InterPro" id="IPR036875">
    <property type="entry name" value="Znf_CCHC_sf"/>
</dbReference>
<dbReference type="Pfam" id="PF00098">
    <property type="entry name" value="zf-CCHC"/>
    <property type="match status" value="1"/>
</dbReference>
<evidence type="ECO:0000259" key="3">
    <source>
        <dbReference type="PROSITE" id="PS50158"/>
    </source>
</evidence>
<dbReference type="Proteomes" id="UP001566132">
    <property type="component" value="Unassembled WGS sequence"/>
</dbReference>
<sequence>MKASNQETLIIRGMDELTEKQEVSDALIKAAPNMIENGFRLSDLRPMSRNRRAATLIGGQGRLEKRVEVLRCGKCWAYDHTAKDCKGTDRRGHCFKCGRQGHLAKDCKEEAGCPLCEKPGHRAGSGECELFRRALSVRRRESRADTKSLSIIPENRERESPGEDIDIGKGSNKTLDPGEPDSGNNKDSYILENNPESGNPIQEQTVIQTSQET</sequence>
<keyword evidence="1" id="KW-0862">Zinc</keyword>
<dbReference type="InterPro" id="IPR001878">
    <property type="entry name" value="Znf_CCHC"/>
</dbReference>
<reference evidence="4 5" key="1">
    <citation type="submission" date="2024-05" db="EMBL/GenBank/DDBJ databases">
        <title>Genetic variation in Jamaican populations of the coffee berry borer (Hypothenemus hampei).</title>
        <authorList>
            <person name="Errbii M."/>
            <person name="Myrie A."/>
        </authorList>
    </citation>
    <scope>NUCLEOTIDE SEQUENCE [LARGE SCALE GENOMIC DNA]</scope>
    <source>
        <strain evidence="4">JA-Hopewell-2020-01-JO</strain>
        <tissue evidence="4">Whole body</tissue>
    </source>
</reference>
<dbReference type="SMART" id="SM00343">
    <property type="entry name" value="ZnF_C2HC"/>
    <property type="match status" value="3"/>
</dbReference>
<dbReference type="SUPFAM" id="SSF57756">
    <property type="entry name" value="Retrovirus zinc finger-like domains"/>
    <property type="match status" value="1"/>
</dbReference>
<keyword evidence="5" id="KW-1185">Reference proteome</keyword>
<evidence type="ECO:0000313" key="4">
    <source>
        <dbReference type="EMBL" id="KAL1493486.1"/>
    </source>
</evidence>
<comment type="caution">
    <text evidence="4">The sequence shown here is derived from an EMBL/GenBank/DDBJ whole genome shotgun (WGS) entry which is preliminary data.</text>
</comment>
<feature type="compositionally biased region" description="Polar residues" evidence="2">
    <location>
        <begin position="194"/>
        <end position="213"/>
    </location>
</feature>
<protein>
    <recommendedName>
        <fullName evidence="3">CCHC-type domain-containing protein</fullName>
    </recommendedName>
</protein>
<gene>
    <name evidence="4" type="ORF">ABEB36_011527</name>
</gene>
<keyword evidence="1" id="KW-0479">Metal-binding</keyword>
<accession>A0ABD1EGE1</accession>
<evidence type="ECO:0000256" key="1">
    <source>
        <dbReference type="PROSITE-ProRule" id="PRU00047"/>
    </source>
</evidence>
<evidence type="ECO:0000313" key="5">
    <source>
        <dbReference type="Proteomes" id="UP001566132"/>
    </source>
</evidence>
<feature type="region of interest" description="Disordered" evidence="2">
    <location>
        <begin position="142"/>
        <end position="213"/>
    </location>
</feature>
<feature type="domain" description="CCHC-type" evidence="3">
    <location>
        <begin position="94"/>
        <end position="109"/>
    </location>
</feature>
<name>A0ABD1EGE1_HYPHA</name>
<organism evidence="4 5">
    <name type="scientific">Hypothenemus hampei</name>
    <name type="common">Coffee berry borer</name>
    <dbReference type="NCBI Taxonomy" id="57062"/>
    <lineage>
        <taxon>Eukaryota</taxon>
        <taxon>Metazoa</taxon>
        <taxon>Ecdysozoa</taxon>
        <taxon>Arthropoda</taxon>
        <taxon>Hexapoda</taxon>
        <taxon>Insecta</taxon>
        <taxon>Pterygota</taxon>
        <taxon>Neoptera</taxon>
        <taxon>Endopterygota</taxon>
        <taxon>Coleoptera</taxon>
        <taxon>Polyphaga</taxon>
        <taxon>Cucujiformia</taxon>
        <taxon>Curculionidae</taxon>
        <taxon>Scolytinae</taxon>
        <taxon>Hypothenemus</taxon>
    </lineage>
</organism>
<evidence type="ECO:0000256" key="2">
    <source>
        <dbReference type="SAM" id="MobiDB-lite"/>
    </source>
</evidence>